<dbReference type="InterPro" id="IPR028263">
    <property type="entry name" value="FliG_N"/>
</dbReference>
<keyword evidence="7" id="KW-0283">Flagellar rotation</keyword>
<dbReference type="Pfam" id="PF14842">
    <property type="entry name" value="FliG_N"/>
    <property type="match status" value="1"/>
</dbReference>
<dbReference type="EMBL" id="SMTK01000003">
    <property type="protein sequence ID" value="TDK25784.1"/>
    <property type="molecule type" value="Genomic_DNA"/>
</dbReference>
<dbReference type="PRINTS" id="PR00954">
    <property type="entry name" value="FLGMOTORFLIG"/>
</dbReference>
<feature type="domain" description="Flagellar motor switch protein FliG C-terminal" evidence="10">
    <location>
        <begin position="223"/>
        <end position="328"/>
    </location>
</feature>
<gene>
    <name evidence="13" type="primary">fliG</name>
    <name evidence="13" type="ORF">E2F48_11180</name>
</gene>
<dbReference type="GO" id="GO:0003774">
    <property type="term" value="F:cytoskeletal motor activity"/>
    <property type="evidence" value="ECO:0007669"/>
    <property type="project" value="InterPro"/>
</dbReference>
<dbReference type="GO" id="GO:0005886">
    <property type="term" value="C:plasma membrane"/>
    <property type="evidence" value="ECO:0007669"/>
    <property type="project" value="UniProtKB-SubCell"/>
</dbReference>
<evidence type="ECO:0000256" key="4">
    <source>
        <dbReference type="ARBA" id="ARBA00021870"/>
    </source>
</evidence>
<keyword evidence="9" id="KW-0975">Bacterial flagellum</keyword>
<keyword evidence="14" id="KW-1185">Reference proteome</keyword>
<comment type="similarity">
    <text evidence="3">Belongs to the FliG family.</text>
</comment>
<sequence length="339" mass="36509">MNETDIDLTGIQKAAVILMQMSQERAVQVMQHFTEAEAEDVASEIVKLRSVNPDTAEKVIIDFHEVTVQGKRPARGGRDFAAGLLQASFGQEKAAGLMTRMASTMAGKSFEFLANAEPGQLLGILDGELPQTIALVLAHLRPDTASAVLAGLGESQRADVAQCLATMGAASPEALTIVADILKLRAGAILAPRKSFEAVGGIQPLVDIINRSDVAIEKALLQELEERDPELAEEVRSRMLTFADIVKLERRDIQAILRGIDPALLAVAMRGAPAAVVETIQKNVSERNKEMLQAEMNATGPVRASQVEEARADIVRAIRALEAEGSITVRRGEEDDLVY</sequence>
<protein>
    <recommendedName>
        <fullName evidence="4">Flagellar motor switch protein FliG</fullName>
    </recommendedName>
</protein>
<dbReference type="GO" id="GO:0071973">
    <property type="term" value="P:bacterial-type flagellum-dependent cell motility"/>
    <property type="evidence" value="ECO:0007669"/>
    <property type="project" value="InterPro"/>
</dbReference>
<dbReference type="InterPro" id="IPR032779">
    <property type="entry name" value="FliG_M"/>
</dbReference>
<evidence type="ECO:0000256" key="2">
    <source>
        <dbReference type="ARBA" id="ARBA00004413"/>
    </source>
</evidence>
<comment type="caution">
    <text evidence="13">The sequence shown here is derived from an EMBL/GenBank/DDBJ whole genome shotgun (WGS) entry which is preliminary data.</text>
</comment>
<dbReference type="AlphaFoldDB" id="A0A4R5TX72"/>
<dbReference type="InterPro" id="IPR023087">
    <property type="entry name" value="Flg_Motor_Flig_C"/>
</dbReference>
<dbReference type="RefSeq" id="WP_133404016.1">
    <property type="nucleotide sequence ID" value="NZ_SMTK01000003.1"/>
</dbReference>
<reference evidence="13 14" key="1">
    <citation type="submission" date="2019-03" db="EMBL/GenBank/DDBJ databases">
        <title>Arthrobacter sp. nov., an bacterium isolated from biocrust in Mu Us Desert.</title>
        <authorList>
            <person name="Lixiong L."/>
        </authorList>
    </citation>
    <scope>NUCLEOTIDE SEQUENCE [LARGE SCALE GENOMIC DNA]</scope>
    <source>
        <strain evidence="13 14">SLN-3</strain>
    </source>
</reference>
<dbReference type="GO" id="GO:0009425">
    <property type="term" value="C:bacterial-type flagellum basal body"/>
    <property type="evidence" value="ECO:0007669"/>
    <property type="project" value="UniProtKB-SubCell"/>
</dbReference>
<name>A0A4R5TX72_9MICC</name>
<evidence type="ECO:0000256" key="9">
    <source>
        <dbReference type="ARBA" id="ARBA00023143"/>
    </source>
</evidence>
<dbReference type="Pfam" id="PF14841">
    <property type="entry name" value="FliG_M"/>
    <property type="match status" value="1"/>
</dbReference>
<evidence type="ECO:0000313" key="14">
    <source>
        <dbReference type="Proteomes" id="UP000295411"/>
    </source>
</evidence>
<dbReference type="InterPro" id="IPR000090">
    <property type="entry name" value="Flg_Motor_Flig"/>
</dbReference>
<dbReference type="OrthoDB" id="9780302at2"/>
<dbReference type="Pfam" id="PF01706">
    <property type="entry name" value="FliG_C"/>
    <property type="match status" value="1"/>
</dbReference>
<dbReference type="Gene3D" id="1.10.220.30">
    <property type="match status" value="3"/>
</dbReference>
<keyword evidence="8" id="KW-0472">Membrane</keyword>
<evidence type="ECO:0000259" key="10">
    <source>
        <dbReference type="Pfam" id="PF01706"/>
    </source>
</evidence>
<dbReference type="PANTHER" id="PTHR30534">
    <property type="entry name" value="FLAGELLAR MOTOR SWITCH PROTEIN FLIG"/>
    <property type="match status" value="1"/>
</dbReference>
<feature type="domain" description="Flagellar motor switch protein FliG N-terminal" evidence="12">
    <location>
        <begin position="8"/>
        <end position="109"/>
    </location>
</feature>
<dbReference type="SUPFAM" id="SSF48029">
    <property type="entry name" value="FliG"/>
    <property type="match status" value="2"/>
</dbReference>
<dbReference type="PANTHER" id="PTHR30534:SF0">
    <property type="entry name" value="FLAGELLAR MOTOR SWITCH PROTEIN FLIG"/>
    <property type="match status" value="1"/>
</dbReference>
<evidence type="ECO:0000256" key="3">
    <source>
        <dbReference type="ARBA" id="ARBA00010299"/>
    </source>
</evidence>
<dbReference type="InterPro" id="IPR011002">
    <property type="entry name" value="FliG_a-hlx"/>
</dbReference>
<dbReference type="Proteomes" id="UP000295411">
    <property type="component" value="Unassembled WGS sequence"/>
</dbReference>
<evidence type="ECO:0000259" key="11">
    <source>
        <dbReference type="Pfam" id="PF14841"/>
    </source>
</evidence>
<feature type="domain" description="Flagellar motor switch protein FliG middle" evidence="11">
    <location>
        <begin position="118"/>
        <end position="186"/>
    </location>
</feature>
<organism evidence="13 14">
    <name type="scientific">Arthrobacter crusticola</name>
    <dbReference type="NCBI Taxonomy" id="2547960"/>
    <lineage>
        <taxon>Bacteria</taxon>
        <taxon>Bacillati</taxon>
        <taxon>Actinomycetota</taxon>
        <taxon>Actinomycetes</taxon>
        <taxon>Micrococcales</taxon>
        <taxon>Micrococcaceae</taxon>
        <taxon>Arthrobacter</taxon>
    </lineage>
</organism>
<evidence type="ECO:0000256" key="8">
    <source>
        <dbReference type="ARBA" id="ARBA00023136"/>
    </source>
</evidence>
<evidence type="ECO:0000256" key="1">
    <source>
        <dbReference type="ARBA" id="ARBA00004117"/>
    </source>
</evidence>
<keyword evidence="13" id="KW-0966">Cell projection</keyword>
<evidence type="ECO:0000313" key="13">
    <source>
        <dbReference type="EMBL" id="TDK25784.1"/>
    </source>
</evidence>
<keyword evidence="13" id="KW-0969">Cilium</keyword>
<comment type="subcellular location">
    <subcellularLocation>
        <location evidence="1">Bacterial flagellum basal body</location>
    </subcellularLocation>
    <subcellularLocation>
        <location evidence="2">Cell membrane</location>
        <topology evidence="2">Peripheral membrane protein</topology>
        <orientation evidence="2">Cytoplasmic side</orientation>
    </subcellularLocation>
</comment>
<evidence type="ECO:0000256" key="6">
    <source>
        <dbReference type="ARBA" id="ARBA00022500"/>
    </source>
</evidence>
<dbReference type="GO" id="GO:0006935">
    <property type="term" value="P:chemotaxis"/>
    <property type="evidence" value="ECO:0007669"/>
    <property type="project" value="UniProtKB-KW"/>
</dbReference>
<evidence type="ECO:0000259" key="12">
    <source>
        <dbReference type="Pfam" id="PF14842"/>
    </source>
</evidence>
<evidence type="ECO:0000256" key="5">
    <source>
        <dbReference type="ARBA" id="ARBA00022475"/>
    </source>
</evidence>
<keyword evidence="13" id="KW-0282">Flagellum</keyword>
<accession>A0A4R5TX72</accession>
<keyword evidence="6" id="KW-0145">Chemotaxis</keyword>
<dbReference type="NCBIfam" id="TIGR00207">
    <property type="entry name" value="fliG"/>
    <property type="match status" value="1"/>
</dbReference>
<evidence type="ECO:0000256" key="7">
    <source>
        <dbReference type="ARBA" id="ARBA00022779"/>
    </source>
</evidence>
<keyword evidence="5" id="KW-1003">Cell membrane</keyword>
<proteinExistence type="inferred from homology"/>